<dbReference type="Gene3D" id="3.30.420.260">
    <property type="match status" value="1"/>
</dbReference>
<proteinExistence type="predicted"/>
<reference evidence="1" key="1">
    <citation type="submission" date="2019-08" db="EMBL/GenBank/DDBJ databases">
        <authorList>
            <person name="Kucharzyk K."/>
            <person name="Murdoch R.W."/>
            <person name="Higgins S."/>
            <person name="Loffler F."/>
        </authorList>
    </citation>
    <scope>NUCLEOTIDE SEQUENCE</scope>
</reference>
<dbReference type="CDD" id="cd24013">
    <property type="entry name" value="ASKHA_ATPase_BT3980-like"/>
    <property type="match status" value="1"/>
</dbReference>
<dbReference type="AlphaFoldDB" id="A0A644VI10"/>
<comment type="caution">
    <text evidence="1">The sequence shown here is derived from an EMBL/GenBank/DDBJ whole genome shotgun (WGS) entry which is preliminary data.</text>
</comment>
<gene>
    <name evidence="1" type="ORF">SDC9_37095</name>
</gene>
<evidence type="ECO:0008006" key="2">
    <source>
        <dbReference type="Google" id="ProtNLM"/>
    </source>
</evidence>
<dbReference type="InterPro" id="IPR024213">
    <property type="entry name" value="DUF3822"/>
</dbReference>
<accession>A0A644VI10</accession>
<protein>
    <recommendedName>
        <fullName evidence="2">DUF3822 family protein</fullName>
    </recommendedName>
</protein>
<name>A0A644VI10_9ZZZZ</name>
<dbReference type="EMBL" id="VSSQ01000318">
    <property type="protein sequence ID" value="MPL91034.1"/>
    <property type="molecule type" value="Genomic_DNA"/>
</dbReference>
<dbReference type="Gene3D" id="3.30.420.250">
    <property type="match status" value="1"/>
</dbReference>
<organism evidence="1">
    <name type="scientific">bioreactor metagenome</name>
    <dbReference type="NCBI Taxonomy" id="1076179"/>
    <lineage>
        <taxon>unclassified sequences</taxon>
        <taxon>metagenomes</taxon>
        <taxon>ecological metagenomes</taxon>
    </lineage>
</organism>
<evidence type="ECO:0000313" key="1">
    <source>
        <dbReference type="EMBL" id="MPL91034.1"/>
    </source>
</evidence>
<sequence>MHINLTDKSYSLSIRMSPDGFSLSVYSEDNKVLFSERHDTGDTDLKQLLDSVCGSLPNIQSVSLIIVTDVYTLIPAIHFDQDKAKDFLQLQHPILTDASQVLYTYYKHADAMLIYAFNKQSIKAVQNIFQQINIQHHLHQLIEEHQNITGEQVSLWIRPEKIDCLASRGNNIQLFNSYPWQTEEDIIYHVLNILHHLHFNHETTKITIYRGNDIGTHPDNTLSNYIPLINIKNIPTDI</sequence>
<dbReference type="Pfam" id="PF12864">
    <property type="entry name" value="DUF3822"/>
    <property type="match status" value="1"/>
</dbReference>